<dbReference type="SMART" id="SM00849">
    <property type="entry name" value="Lactamase_B"/>
    <property type="match status" value="1"/>
</dbReference>
<keyword evidence="3" id="KW-1185">Reference proteome</keyword>
<dbReference type="Gene3D" id="3.60.15.10">
    <property type="entry name" value="Ribonuclease Z/Hydroxyacylglutathione hydrolase-like"/>
    <property type="match status" value="1"/>
</dbReference>
<evidence type="ECO:0000259" key="1">
    <source>
        <dbReference type="SMART" id="SM00849"/>
    </source>
</evidence>
<proteinExistence type="predicted"/>
<organism evidence="2 3">
    <name type="scientific">Nothophoma quercina</name>
    <dbReference type="NCBI Taxonomy" id="749835"/>
    <lineage>
        <taxon>Eukaryota</taxon>
        <taxon>Fungi</taxon>
        <taxon>Dikarya</taxon>
        <taxon>Ascomycota</taxon>
        <taxon>Pezizomycotina</taxon>
        <taxon>Dothideomycetes</taxon>
        <taxon>Pleosporomycetidae</taxon>
        <taxon>Pleosporales</taxon>
        <taxon>Pleosporineae</taxon>
        <taxon>Didymellaceae</taxon>
        <taxon>Nothophoma</taxon>
    </lineage>
</organism>
<protein>
    <recommendedName>
        <fullName evidence="1">Metallo-beta-lactamase domain-containing protein</fullName>
    </recommendedName>
</protein>
<evidence type="ECO:0000313" key="3">
    <source>
        <dbReference type="Proteomes" id="UP001521222"/>
    </source>
</evidence>
<name>A0ABR3RY33_9PLEO</name>
<feature type="domain" description="Metallo-beta-lactamase" evidence="1">
    <location>
        <begin position="216"/>
        <end position="374"/>
    </location>
</feature>
<dbReference type="InterPro" id="IPR036866">
    <property type="entry name" value="RibonucZ/Hydroxyglut_hydro"/>
</dbReference>
<dbReference type="PANTHER" id="PTHR36839:SF1">
    <property type="entry name" value="METALLO-BETA-LACTAMASE FAMILY PROTEIN (AFU_ORTHOLOGUE AFUA_5G12770)"/>
    <property type="match status" value="1"/>
</dbReference>
<dbReference type="SUPFAM" id="SSF82153">
    <property type="entry name" value="FAS1 domain"/>
    <property type="match status" value="1"/>
</dbReference>
<dbReference type="EMBL" id="JAKIXB020000004">
    <property type="protein sequence ID" value="KAL1609335.1"/>
    <property type="molecule type" value="Genomic_DNA"/>
</dbReference>
<accession>A0ABR3RY33</accession>
<reference evidence="2 3" key="1">
    <citation type="submission" date="2024-02" db="EMBL/GenBank/DDBJ databases">
        <title>De novo assembly and annotation of 12 fungi associated with fruit tree decline syndrome in Ontario, Canada.</title>
        <authorList>
            <person name="Sulman M."/>
            <person name="Ellouze W."/>
            <person name="Ilyukhin E."/>
        </authorList>
    </citation>
    <scope>NUCLEOTIDE SEQUENCE [LARGE SCALE GENOMIC DNA]</scope>
    <source>
        <strain evidence="2 3">M97-236</strain>
    </source>
</reference>
<sequence>MPSTDAPTGIIISDVIGKAQNIAIFSGLTRDIDAVSGRLEDAAQNATVLAPDNTVMKKLKRKPWEDPEDYDQFGAQAYEGTSGSDRAHSNLERFVKRHIVPESPWEEGKKIKTLAGNEVWWESKNGQKTIQPGNIEVTSIAEKVANGEIWDPRQYVPAHGQTWTSLNASQKTQKNDFQTDEHDSRIHYITTKPLTPAELPPGLSDSTTTRKQLGIGQRCILLRTPHGNILWDLVAFLDEKTIDFINSKGGLKAIVISHPHFYTTHLEWAAQFNCPVYVAADDKEWLNREDGKGVRKAYERTEEVVPGVTVVQCGGHFDGSSVLHWEDKLFIADTMMSVPVSPHPLSPYPSFSLYPIQSLAARADNQQSGFYNAGQSDKDPRTTAFSFMWSYPNMIPLPPAKIHGIWKALKPFEFDTTYGGFPGQNVTRKDLKRQVLESMKTFLRIGGHESAGVFEETY</sequence>
<dbReference type="InterPro" id="IPR036378">
    <property type="entry name" value="FAS1_dom_sf"/>
</dbReference>
<evidence type="ECO:0000313" key="2">
    <source>
        <dbReference type="EMBL" id="KAL1609335.1"/>
    </source>
</evidence>
<dbReference type="SUPFAM" id="SSF56281">
    <property type="entry name" value="Metallo-hydrolase/oxidoreductase"/>
    <property type="match status" value="1"/>
</dbReference>
<gene>
    <name evidence="2" type="ORF">SLS59_001700</name>
</gene>
<comment type="caution">
    <text evidence="2">The sequence shown here is derived from an EMBL/GenBank/DDBJ whole genome shotgun (WGS) entry which is preliminary data.</text>
</comment>
<dbReference type="Gene3D" id="2.30.180.10">
    <property type="entry name" value="FAS1 domain"/>
    <property type="match status" value="1"/>
</dbReference>
<dbReference type="PANTHER" id="PTHR36839">
    <property type="entry name" value="METALLO-BETA-LACTAMASE FAMILY PROTEIN (AFU_ORTHOLOGUE AFUA_5G12770)"/>
    <property type="match status" value="1"/>
</dbReference>
<dbReference type="InterPro" id="IPR001279">
    <property type="entry name" value="Metallo-B-lactamas"/>
</dbReference>
<dbReference type="Proteomes" id="UP001521222">
    <property type="component" value="Unassembled WGS sequence"/>
</dbReference>